<dbReference type="AlphaFoldDB" id="A0ABD3GYY3"/>
<comment type="caution">
    <text evidence="1">The sequence shown here is derived from an EMBL/GenBank/DDBJ whole genome shotgun (WGS) entry which is preliminary data.</text>
</comment>
<organism evidence="1 2">
    <name type="scientific">Riccia sorocarpa</name>
    <dbReference type="NCBI Taxonomy" id="122646"/>
    <lineage>
        <taxon>Eukaryota</taxon>
        <taxon>Viridiplantae</taxon>
        <taxon>Streptophyta</taxon>
        <taxon>Embryophyta</taxon>
        <taxon>Marchantiophyta</taxon>
        <taxon>Marchantiopsida</taxon>
        <taxon>Marchantiidae</taxon>
        <taxon>Marchantiales</taxon>
        <taxon>Ricciaceae</taxon>
        <taxon>Riccia</taxon>
    </lineage>
</organism>
<dbReference type="EMBL" id="JBJQOH010000006">
    <property type="protein sequence ID" value="KAL3684188.1"/>
    <property type="molecule type" value="Genomic_DNA"/>
</dbReference>
<reference evidence="1 2" key="1">
    <citation type="submission" date="2024-09" db="EMBL/GenBank/DDBJ databases">
        <title>Chromosome-scale assembly of Riccia sorocarpa.</title>
        <authorList>
            <person name="Paukszto L."/>
        </authorList>
    </citation>
    <scope>NUCLEOTIDE SEQUENCE [LARGE SCALE GENOMIC DNA]</scope>
    <source>
        <strain evidence="1">LP-2024</strain>
        <tissue evidence="1">Aerial parts of the thallus</tissue>
    </source>
</reference>
<accession>A0ABD3GYY3</accession>
<name>A0ABD3GYY3_9MARC</name>
<keyword evidence="2" id="KW-1185">Reference proteome</keyword>
<proteinExistence type="predicted"/>
<dbReference type="Proteomes" id="UP001633002">
    <property type="component" value="Unassembled WGS sequence"/>
</dbReference>
<protein>
    <submittedName>
        <fullName evidence="1">Uncharacterized protein</fullName>
    </submittedName>
</protein>
<evidence type="ECO:0000313" key="1">
    <source>
        <dbReference type="EMBL" id="KAL3684188.1"/>
    </source>
</evidence>
<evidence type="ECO:0000313" key="2">
    <source>
        <dbReference type="Proteomes" id="UP001633002"/>
    </source>
</evidence>
<sequence>MSCSLSGIIVDRTLLRRTLSQPAGQLHGRDRSLALQRGCLLLEEARVLLRGRERVVDLCRALGVMVSVDVVCWVKYLRAAGSRVAFSLVVEKKDNTQERIEGRRIEE</sequence>
<gene>
    <name evidence="1" type="ORF">R1sor_002210</name>
</gene>